<keyword evidence="7 8" id="KW-0472">Membrane</keyword>
<evidence type="ECO:0000313" key="10">
    <source>
        <dbReference type="Proteomes" id="UP000464178"/>
    </source>
</evidence>
<comment type="subcellular location">
    <subcellularLocation>
        <location evidence="1">Cell membrane</location>
        <topology evidence="1">Multi-pass membrane protein</topology>
    </subcellularLocation>
</comment>
<dbReference type="InterPro" id="IPR050297">
    <property type="entry name" value="LipidA_mod_glycosyltrf_83"/>
</dbReference>
<evidence type="ECO:0000256" key="3">
    <source>
        <dbReference type="ARBA" id="ARBA00022676"/>
    </source>
</evidence>
<gene>
    <name evidence="9" type="ORF">SOIL9_50790</name>
</gene>
<keyword evidence="4" id="KW-0808">Transferase</keyword>
<feature type="transmembrane region" description="Helical" evidence="8">
    <location>
        <begin position="198"/>
        <end position="223"/>
    </location>
</feature>
<feature type="transmembrane region" description="Helical" evidence="8">
    <location>
        <begin position="110"/>
        <end position="129"/>
    </location>
</feature>
<feature type="transmembrane region" description="Helical" evidence="8">
    <location>
        <begin position="323"/>
        <end position="347"/>
    </location>
</feature>
<evidence type="ECO:0000256" key="4">
    <source>
        <dbReference type="ARBA" id="ARBA00022679"/>
    </source>
</evidence>
<evidence type="ECO:0000256" key="8">
    <source>
        <dbReference type="SAM" id="Phobius"/>
    </source>
</evidence>
<keyword evidence="10" id="KW-1185">Reference proteome</keyword>
<organism evidence="9 10">
    <name type="scientific">Gemmata massiliana</name>
    <dbReference type="NCBI Taxonomy" id="1210884"/>
    <lineage>
        <taxon>Bacteria</taxon>
        <taxon>Pseudomonadati</taxon>
        <taxon>Planctomycetota</taxon>
        <taxon>Planctomycetia</taxon>
        <taxon>Gemmatales</taxon>
        <taxon>Gemmataceae</taxon>
        <taxon>Gemmata</taxon>
    </lineage>
</organism>
<reference evidence="9 10" key="1">
    <citation type="submission" date="2019-05" db="EMBL/GenBank/DDBJ databases">
        <authorList>
            <consortium name="Science for Life Laboratories"/>
        </authorList>
    </citation>
    <scope>NUCLEOTIDE SEQUENCE [LARGE SCALE GENOMIC DNA]</scope>
    <source>
        <strain evidence="9">Soil9</strain>
    </source>
</reference>
<dbReference type="EMBL" id="LR593886">
    <property type="protein sequence ID" value="VTR92635.1"/>
    <property type="molecule type" value="Genomic_DNA"/>
</dbReference>
<evidence type="ECO:0000256" key="2">
    <source>
        <dbReference type="ARBA" id="ARBA00022475"/>
    </source>
</evidence>
<keyword evidence="2" id="KW-1003">Cell membrane</keyword>
<dbReference type="AlphaFoldDB" id="A0A6P2CWW0"/>
<feature type="transmembrane region" description="Helical" evidence="8">
    <location>
        <begin position="295"/>
        <end position="316"/>
    </location>
</feature>
<proteinExistence type="predicted"/>
<sequence>MTRWVGWIGMCAALGGVAALLAAVSRTAFTMYDEGVYYYQAVLLTRGLVPYTDYFVPQPPGILLIGAGCEWIGSGIVGVRAFSWVCGLVLLFQTFRLTQRACEGTGTRHAAPFAVTLVAATAVFAYQSIHGATNTPAACLEVAASLLILGTNKRRFALAGFVIALATAVRLPSLIAAPGLLLLIGFADGRDGFWSRAAWFLGALGVGCAVIHLTCVVGLPGYFDNVVGFQSNRVRTDWSDRAGQIREFLSEPTAILGVPAALWFLCSGPPKLRGIAAHGLISAVCISVAGKTLSVMYYLPVLPLFAVCAAVAVVRLAEGVSRLFALVALAAVVLRVPAIVGVILVQLHPNDEHANCIAAVRNAPGDVMLVADGRIAVLAGKRLPANYNATDPNALHLLGREKFHEWFATVLPTVDMVVVTPPLVWWMSRGNVEQLLASGKPVFFDTDATRAEFDAYRP</sequence>
<feature type="transmembrane region" description="Helical" evidence="8">
    <location>
        <begin position="81"/>
        <end position="98"/>
    </location>
</feature>
<dbReference type="GO" id="GO:0005886">
    <property type="term" value="C:plasma membrane"/>
    <property type="evidence" value="ECO:0007669"/>
    <property type="project" value="UniProtKB-SubCell"/>
</dbReference>
<protein>
    <submittedName>
        <fullName evidence="9">: PMT_2</fullName>
    </submittedName>
</protein>
<dbReference type="PANTHER" id="PTHR33908:SF11">
    <property type="entry name" value="MEMBRANE PROTEIN"/>
    <property type="match status" value="1"/>
</dbReference>
<dbReference type="Proteomes" id="UP000464178">
    <property type="component" value="Chromosome"/>
</dbReference>
<dbReference type="KEGG" id="gms:SOIL9_50790"/>
<name>A0A6P2CWW0_9BACT</name>
<evidence type="ECO:0000256" key="1">
    <source>
        <dbReference type="ARBA" id="ARBA00004651"/>
    </source>
</evidence>
<dbReference type="PANTHER" id="PTHR33908">
    <property type="entry name" value="MANNOSYLTRANSFERASE YKCB-RELATED"/>
    <property type="match status" value="1"/>
</dbReference>
<keyword evidence="3" id="KW-0328">Glycosyltransferase</keyword>
<dbReference type="GO" id="GO:0009103">
    <property type="term" value="P:lipopolysaccharide biosynthetic process"/>
    <property type="evidence" value="ECO:0007669"/>
    <property type="project" value="UniProtKB-ARBA"/>
</dbReference>
<accession>A0A6P2CWW0</accession>
<keyword evidence="5 8" id="KW-0812">Transmembrane</keyword>
<keyword evidence="6 8" id="KW-1133">Transmembrane helix</keyword>
<evidence type="ECO:0000256" key="7">
    <source>
        <dbReference type="ARBA" id="ARBA00023136"/>
    </source>
</evidence>
<feature type="transmembrane region" description="Helical" evidence="8">
    <location>
        <begin position="158"/>
        <end position="186"/>
    </location>
</feature>
<evidence type="ECO:0000256" key="6">
    <source>
        <dbReference type="ARBA" id="ARBA00022989"/>
    </source>
</evidence>
<evidence type="ECO:0000256" key="5">
    <source>
        <dbReference type="ARBA" id="ARBA00022692"/>
    </source>
</evidence>
<dbReference type="GO" id="GO:0016763">
    <property type="term" value="F:pentosyltransferase activity"/>
    <property type="evidence" value="ECO:0007669"/>
    <property type="project" value="TreeGrafter"/>
</dbReference>
<evidence type="ECO:0000313" key="9">
    <source>
        <dbReference type="EMBL" id="VTR92635.1"/>
    </source>
</evidence>